<dbReference type="Proteomes" id="UP000315914">
    <property type="component" value="Unassembled WGS sequence"/>
</dbReference>
<keyword evidence="2" id="KW-1185">Reference proteome</keyword>
<reference evidence="1 2" key="1">
    <citation type="submission" date="2019-06" db="EMBL/GenBank/DDBJ databases">
        <title>Genomic Encyclopedia of Type Strains, Phase IV (KMG-V): Genome sequencing to study the core and pangenomes of soil and plant-associated prokaryotes.</title>
        <authorList>
            <person name="Whitman W."/>
        </authorList>
    </citation>
    <scope>NUCLEOTIDE SEQUENCE [LARGE SCALE GENOMIC DNA]</scope>
    <source>
        <strain evidence="1 2">BR 10556</strain>
    </source>
</reference>
<protein>
    <submittedName>
        <fullName evidence="1">Type III secretion system (T3SS) negative regulator GrlR</fullName>
    </submittedName>
</protein>
<proteinExistence type="predicted"/>
<dbReference type="Gene3D" id="2.40.128.380">
    <property type="entry name" value="T3SS negative regulator GrlR"/>
    <property type="match status" value="1"/>
</dbReference>
<dbReference type="AlphaFoldDB" id="A0A560KKS6"/>
<accession>A0A560KKS6</accession>
<evidence type="ECO:0000313" key="2">
    <source>
        <dbReference type="Proteomes" id="UP000315914"/>
    </source>
</evidence>
<evidence type="ECO:0000313" key="1">
    <source>
        <dbReference type="EMBL" id="TWB83861.1"/>
    </source>
</evidence>
<name>A0A560KKS6_9BRAD</name>
<comment type="caution">
    <text evidence="1">The sequence shown here is derived from an EMBL/GenBank/DDBJ whole genome shotgun (WGS) entry which is preliminary data.</text>
</comment>
<sequence length="108" mass="10989">MKNGLYSASFKTPFGEGGGVVMLLNGQLSGGDSSMYYVGTYAVSGDKFTAEVKTARHHQGPVSVFGKDQVTIRLTGTISGDSLQANGSAAEAPGVGFSARLDLLAVGG</sequence>
<dbReference type="STRING" id="1399419.A5906_07265"/>
<dbReference type="EMBL" id="VITW01000001">
    <property type="protein sequence ID" value="TWB83861.1"/>
    <property type="molecule type" value="Genomic_DNA"/>
</dbReference>
<dbReference type="OrthoDB" id="7856226at2"/>
<dbReference type="RefSeq" id="WP_161495446.1">
    <property type="nucleotide sequence ID" value="NZ_LWIG01000033.1"/>
</dbReference>
<organism evidence="1 2">
    <name type="scientific">Bradyrhizobium sacchari</name>
    <dbReference type="NCBI Taxonomy" id="1399419"/>
    <lineage>
        <taxon>Bacteria</taxon>
        <taxon>Pseudomonadati</taxon>
        <taxon>Pseudomonadota</taxon>
        <taxon>Alphaproteobacteria</taxon>
        <taxon>Hyphomicrobiales</taxon>
        <taxon>Nitrobacteraceae</taxon>
        <taxon>Bradyrhizobium</taxon>
    </lineage>
</organism>
<gene>
    <name evidence="1" type="ORF">FBZ95_101300</name>
</gene>
<dbReference type="InterPro" id="IPR043019">
    <property type="entry name" value="GrlR_sf"/>
</dbReference>